<dbReference type="Proteomes" id="UP000308549">
    <property type="component" value="Unassembled WGS sequence"/>
</dbReference>
<proteinExistence type="predicted"/>
<keyword evidence="1" id="KW-1133">Transmembrane helix</keyword>
<evidence type="ECO:0000256" key="1">
    <source>
        <dbReference type="SAM" id="Phobius"/>
    </source>
</evidence>
<organism evidence="2 3">
    <name type="scientific">Salinomyces thailandicus</name>
    <dbReference type="NCBI Taxonomy" id="706561"/>
    <lineage>
        <taxon>Eukaryota</taxon>
        <taxon>Fungi</taxon>
        <taxon>Dikarya</taxon>
        <taxon>Ascomycota</taxon>
        <taxon>Pezizomycotina</taxon>
        <taxon>Dothideomycetes</taxon>
        <taxon>Dothideomycetidae</taxon>
        <taxon>Mycosphaerellales</taxon>
        <taxon>Teratosphaeriaceae</taxon>
        <taxon>Salinomyces</taxon>
    </lineage>
</organism>
<keyword evidence="1" id="KW-0812">Transmembrane</keyword>
<keyword evidence="3" id="KW-1185">Reference proteome</keyword>
<reference evidence="2 3" key="1">
    <citation type="submission" date="2017-03" db="EMBL/GenBank/DDBJ databases">
        <title>Genomes of endolithic fungi from Antarctica.</title>
        <authorList>
            <person name="Coleine C."/>
            <person name="Masonjones S."/>
            <person name="Stajich J.E."/>
        </authorList>
    </citation>
    <scope>NUCLEOTIDE SEQUENCE [LARGE SCALE GENOMIC DNA]</scope>
    <source>
        <strain evidence="2 3">CCFEE 6315</strain>
    </source>
</reference>
<accession>A0A4U0U641</accession>
<protein>
    <submittedName>
        <fullName evidence="2">Uncharacterized protein</fullName>
    </submittedName>
</protein>
<sequence>MAAPVVYFSYSTATYTTSIGTPASALTVTATVSDYIPQAGPSALSDCSVCADNGMIPGALPNSYYTTQHTAQPSASTGPKDPGSGGVLAAAPTSQDAIWYCQPWTLSAACLLLVYSLLSLGALWLLLVTRKVDWKLNWIAEPSPQPRSRREDLLELWGVTSSWDEAMESLALARRQSTTARPAFRRSNVSFAETVIDFGEDEANDLRQQQASRPRYYRGGAASELIEMQTLTRPSYISPLAQHLGREGHDSQTADLALRHPIHRVTTGAHDPYRPRAWGIRYGLSTDEHEAQLEAWRLHELHRSRMGTAGGVPH</sequence>
<evidence type="ECO:0000313" key="2">
    <source>
        <dbReference type="EMBL" id="TKA30407.1"/>
    </source>
</evidence>
<keyword evidence="1" id="KW-0472">Membrane</keyword>
<evidence type="ECO:0000313" key="3">
    <source>
        <dbReference type="Proteomes" id="UP000308549"/>
    </source>
</evidence>
<name>A0A4U0U641_9PEZI</name>
<comment type="caution">
    <text evidence="2">The sequence shown here is derived from an EMBL/GenBank/DDBJ whole genome shotgun (WGS) entry which is preliminary data.</text>
</comment>
<dbReference type="AlphaFoldDB" id="A0A4U0U641"/>
<feature type="transmembrane region" description="Helical" evidence="1">
    <location>
        <begin position="104"/>
        <end position="127"/>
    </location>
</feature>
<gene>
    <name evidence="2" type="ORF">B0A50_02634</name>
</gene>
<dbReference type="EMBL" id="NAJL01000011">
    <property type="protein sequence ID" value="TKA30407.1"/>
    <property type="molecule type" value="Genomic_DNA"/>
</dbReference>